<organism evidence="1 2">
    <name type="scientific">Xanthomonas graminis pv. graminis</name>
    <dbReference type="NCBI Taxonomy" id="134874"/>
    <lineage>
        <taxon>Bacteria</taxon>
        <taxon>Pseudomonadati</taxon>
        <taxon>Pseudomonadota</taxon>
        <taxon>Gammaproteobacteria</taxon>
        <taxon>Lysobacterales</taxon>
        <taxon>Lysobacteraceae</taxon>
        <taxon>Xanthomonas</taxon>
        <taxon>Xanthomonas translucens group</taxon>
        <taxon>Xanthomonas graminis</taxon>
    </lineage>
</organism>
<evidence type="ECO:0000313" key="2">
    <source>
        <dbReference type="Proteomes" id="UP000184997"/>
    </source>
</evidence>
<dbReference type="Proteomes" id="UP000184997">
    <property type="component" value="Unassembled WGS sequence"/>
</dbReference>
<dbReference type="GO" id="GO:0016787">
    <property type="term" value="F:hydrolase activity"/>
    <property type="evidence" value="ECO:0007669"/>
    <property type="project" value="UniProtKB-KW"/>
</dbReference>
<accession>A0A1M4JBX2</accession>
<name>A0A1M4JBX2_9XANT</name>
<dbReference type="EMBL" id="FLUK01000240">
    <property type="protein sequence ID" value="SBV89042.1"/>
    <property type="molecule type" value="Genomic_DNA"/>
</dbReference>
<reference evidence="2" key="1">
    <citation type="submission" date="2016-07" db="EMBL/GenBank/DDBJ databases">
        <authorList>
            <person name="Florea S."/>
            <person name="Webb J.S."/>
            <person name="Jaromczyk J."/>
            <person name="Schardl C.L."/>
        </authorList>
    </citation>
    <scope>NUCLEOTIDE SEQUENCE [LARGE SCALE GENOMIC DNA]</scope>
</reference>
<protein>
    <submittedName>
        <fullName evidence="1">N-acyl-L-amino acid amidohydrolase</fullName>
    </submittedName>
</protein>
<keyword evidence="1" id="KW-0378">Hydrolase</keyword>
<proteinExistence type="predicted"/>
<evidence type="ECO:0000313" key="1">
    <source>
        <dbReference type="EMBL" id="SBV89042.1"/>
    </source>
</evidence>
<dbReference type="Gene3D" id="3.40.630.10">
    <property type="entry name" value="Zn peptidases"/>
    <property type="match status" value="1"/>
</dbReference>
<gene>
    <name evidence="1" type="ORF">XTGNCPPB3709_2997</name>
</gene>
<dbReference type="AlphaFoldDB" id="A0A1M4JBX2"/>
<sequence length="51" mass="5451">MFFFVGATGPGIDPATAPSNHSPQFLLDESALDVGLRALLQVSLDYLAMKQ</sequence>